<organism evidence="2 3">
    <name type="scientific">Polyplosphaeria fusca</name>
    <dbReference type="NCBI Taxonomy" id="682080"/>
    <lineage>
        <taxon>Eukaryota</taxon>
        <taxon>Fungi</taxon>
        <taxon>Dikarya</taxon>
        <taxon>Ascomycota</taxon>
        <taxon>Pezizomycotina</taxon>
        <taxon>Dothideomycetes</taxon>
        <taxon>Pleosporomycetidae</taxon>
        <taxon>Pleosporales</taxon>
        <taxon>Tetraplosphaeriaceae</taxon>
        <taxon>Polyplosphaeria</taxon>
    </lineage>
</organism>
<dbReference type="OrthoDB" id="9975959at2759"/>
<evidence type="ECO:0008006" key="4">
    <source>
        <dbReference type="Google" id="ProtNLM"/>
    </source>
</evidence>
<dbReference type="AlphaFoldDB" id="A0A9P4QUJ4"/>
<feature type="compositionally biased region" description="Polar residues" evidence="1">
    <location>
        <begin position="1"/>
        <end position="12"/>
    </location>
</feature>
<reference evidence="2" key="1">
    <citation type="journal article" date="2020" name="Stud. Mycol.">
        <title>101 Dothideomycetes genomes: a test case for predicting lifestyles and emergence of pathogens.</title>
        <authorList>
            <person name="Haridas S."/>
            <person name="Albert R."/>
            <person name="Binder M."/>
            <person name="Bloem J."/>
            <person name="Labutti K."/>
            <person name="Salamov A."/>
            <person name="Andreopoulos B."/>
            <person name="Baker S."/>
            <person name="Barry K."/>
            <person name="Bills G."/>
            <person name="Bluhm B."/>
            <person name="Cannon C."/>
            <person name="Castanera R."/>
            <person name="Culley D."/>
            <person name="Daum C."/>
            <person name="Ezra D."/>
            <person name="Gonzalez J."/>
            <person name="Henrissat B."/>
            <person name="Kuo A."/>
            <person name="Liang C."/>
            <person name="Lipzen A."/>
            <person name="Lutzoni F."/>
            <person name="Magnuson J."/>
            <person name="Mondo S."/>
            <person name="Nolan M."/>
            <person name="Ohm R."/>
            <person name="Pangilinan J."/>
            <person name="Park H.-J."/>
            <person name="Ramirez L."/>
            <person name="Alfaro M."/>
            <person name="Sun H."/>
            <person name="Tritt A."/>
            <person name="Yoshinaga Y."/>
            <person name="Zwiers L.-H."/>
            <person name="Turgeon B."/>
            <person name="Goodwin S."/>
            <person name="Spatafora J."/>
            <person name="Crous P."/>
            <person name="Grigoriev I."/>
        </authorList>
    </citation>
    <scope>NUCLEOTIDE SEQUENCE</scope>
    <source>
        <strain evidence="2">CBS 125425</strain>
    </source>
</reference>
<comment type="caution">
    <text evidence="2">The sequence shown here is derived from an EMBL/GenBank/DDBJ whole genome shotgun (WGS) entry which is preliminary data.</text>
</comment>
<gene>
    <name evidence="2" type="ORF">EJ04DRAFT_523851</name>
</gene>
<feature type="region of interest" description="Disordered" evidence="1">
    <location>
        <begin position="1"/>
        <end position="49"/>
    </location>
</feature>
<keyword evidence="3" id="KW-1185">Reference proteome</keyword>
<evidence type="ECO:0000313" key="2">
    <source>
        <dbReference type="EMBL" id="KAF2734148.1"/>
    </source>
</evidence>
<evidence type="ECO:0000313" key="3">
    <source>
        <dbReference type="Proteomes" id="UP000799444"/>
    </source>
</evidence>
<protein>
    <recommendedName>
        <fullName evidence="4">Endonuclease/exonuclease/phosphatase domain-containing protein</fullName>
    </recommendedName>
</protein>
<accession>A0A9P4QUJ4</accession>
<name>A0A9P4QUJ4_9PLEO</name>
<dbReference type="InterPro" id="IPR036691">
    <property type="entry name" value="Endo/exonu/phosph_ase_sf"/>
</dbReference>
<sequence>MPPMFSPSNPHSSAIHHHARTTAPPTPLLVAQSSPPNPPPTQASPTQASPIFQTWLHYTDDHWAPFSQKSQVDLNHRAEPFHLITWNVDSSAPSPQPRMSTFLHILQSTTTLSIILLQEVSKEHLAILLSSP</sequence>
<proteinExistence type="predicted"/>
<dbReference type="SUPFAM" id="SSF56219">
    <property type="entry name" value="DNase I-like"/>
    <property type="match status" value="1"/>
</dbReference>
<evidence type="ECO:0000256" key="1">
    <source>
        <dbReference type="SAM" id="MobiDB-lite"/>
    </source>
</evidence>
<dbReference type="Proteomes" id="UP000799444">
    <property type="component" value="Unassembled WGS sequence"/>
</dbReference>
<dbReference type="EMBL" id="ML996151">
    <property type="protein sequence ID" value="KAF2734148.1"/>
    <property type="molecule type" value="Genomic_DNA"/>
</dbReference>